<organism evidence="1 2">
    <name type="scientific">Trichonephila clavipes</name>
    <name type="common">Golden silk orbweaver</name>
    <name type="synonym">Nephila clavipes</name>
    <dbReference type="NCBI Taxonomy" id="2585209"/>
    <lineage>
        <taxon>Eukaryota</taxon>
        <taxon>Metazoa</taxon>
        <taxon>Ecdysozoa</taxon>
        <taxon>Arthropoda</taxon>
        <taxon>Chelicerata</taxon>
        <taxon>Arachnida</taxon>
        <taxon>Araneae</taxon>
        <taxon>Araneomorphae</taxon>
        <taxon>Entelegynae</taxon>
        <taxon>Araneoidea</taxon>
        <taxon>Nephilidae</taxon>
        <taxon>Trichonephila</taxon>
    </lineage>
</organism>
<proteinExistence type="predicted"/>
<reference evidence="1" key="1">
    <citation type="submission" date="2020-08" db="EMBL/GenBank/DDBJ databases">
        <title>Multicomponent nature underlies the extraordinary mechanical properties of spider dragline silk.</title>
        <authorList>
            <person name="Kono N."/>
            <person name="Nakamura H."/>
            <person name="Mori M."/>
            <person name="Yoshida Y."/>
            <person name="Ohtoshi R."/>
            <person name="Malay A.D."/>
            <person name="Moran D.A.P."/>
            <person name="Tomita M."/>
            <person name="Numata K."/>
            <person name="Arakawa K."/>
        </authorList>
    </citation>
    <scope>NUCLEOTIDE SEQUENCE</scope>
</reference>
<dbReference type="EMBL" id="BMAU01021234">
    <property type="protein sequence ID" value="GFY03012.1"/>
    <property type="molecule type" value="Genomic_DNA"/>
</dbReference>
<dbReference type="Proteomes" id="UP000887159">
    <property type="component" value="Unassembled WGS sequence"/>
</dbReference>
<evidence type="ECO:0000313" key="2">
    <source>
        <dbReference type="Proteomes" id="UP000887159"/>
    </source>
</evidence>
<keyword evidence="2" id="KW-1185">Reference proteome</keyword>
<comment type="caution">
    <text evidence="1">The sequence shown here is derived from an EMBL/GenBank/DDBJ whole genome shotgun (WGS) entry which is preliminary data.</text>
</comment>
<gene>
    <name evidence="1" type="ORF">TNCV_980171</name>
</gene>
<protein>
    <submittedName>
        <fullName evidence="1">Uncharacterized protein</fullName>
    </submittedName>
</protein>
<evidence type="ECO:0000313" key="1">
    <source>
        <dbReference type="EMBL" id="GFY03012.1"/>
    </source>
</evidence>
<sequence>MAESPYISLMQLVSSQRYFTKIVLGYSKLLVSDAMCPDFVFMDGIVCLSSIVRKTHNRVEVLTLQGTDLRCVCLQEMLMEAVHFEREYSSRYQRFLIDPSH</sequence>
<name>A0A8X6S520_TRICX</name>
<accession>A0A8X6S520</accession>
<dbReference type="AlphaFoldDB" id="A0A8X6S520"/>